<dbReference type="PANTHER" id="PTHR12526">
    <property type="entry name" value="GLYCOSYLTRANSFERASE"/>
    <property type="match status" value="1"/>
</dbReference>
<evidence type="ECO:0000313" key="2">
    <source>
        <dbReference type="EMBL" id="SHF80065.1"/>
    </source>
</evidence>
<sequence>MTDRVTPLPEAIAQAGLFDARWYAAGHPDVTLTGLAPEAHFARFGLPLGRWPCPDLPTRLAGLDGDLHARLAKAYGLDTPPAATLRDESKQGSQQGPAGFDTAFYLQANPHIDHRNWRPCDHFMQVGWKDGRRPNPDFDVVWYEQTHGHTYDAATVNPLLHYRKTGAALGLATMPPRPVRLDPATARPLPPTPRRACLFAGWDPAGRIDATVLRYLTELARHADVFYLADCDMIPAELAQLDGIVQGAWARRHGAYDMGSYSLLARDLIGWDRLSTYDEVLLVNDSCYLVQPLDATLAMMRDRPCAWWGMQATKGMAGARALQPFPASERLSMAEIRGGLIDHFEDDPTYDFHIGSYFLALRRDIIADPRFRRVLDAVRPVRNKRVIVRRYEVGLTRFLIGLGYAFDTAVDHVTRDHPVYSAVAFDLLENGFPLLKRFLMAANPFGITATAYWEAQLPRLGSVTPVAEIAAHLMRVVPPETLVLNRQIMEHGAAPRLPLSEADFVALDAGTPTYDHYWAFVAAAGDGRLTDDAARVLAAVADDPQRVKVILTRGRAIPQDGHAIVSLPLRSLAGQQMLARCRTVFVRGANGADLGWPLDPGLHDVIAQVPRPGAPSRPAPRTLLAEIAARATGSALLAGYVRPDTKTPRSVVFLYDPRAMARNRARLFARLDGLQRRGWTCVAMDIDHVARDVLTRVEAVCFIGLSAPLDRPPAEAAAATLHRRDLIEAVRGTGGLVVCDIDSPVAVWPVFAGSPQVQDDPLRANALAWHSAETAALLDLTDAVTVATPELARIMAGLLHPSQSIHVLPGSLPADAMTVRPRPARSRLHLCCAAGTALAARDLAVCLPGLGAALADHPDAVLHLVDAKETALDLPADRVRCYRPMPDRARQTFLAGMDLNLMPLEATAYNAACPATPILEAACQGVPTLGTDLSALRVMIDDGVTGYLVPDPQDWADRLRDLLRDPAALRRIGAAAQQAITAAHDPDRTAAQLSDIFDALLKETRNVG</sequence>
<dbReference type="InterPro" id="IPR007739">
    <property type="entry name" value="RgpF"/>
</dbReference>
<dbReference type="AlphaFoldDB" id="A0A1M5ELI1"/>
<dbReference type="Proteomes" id="UP000183987">
    <property type="component" value="Unassembled WGS sequence"/>
</dbReference>
<dbReference type="Pfam" id="PF13692">
    <property type="entry name" value="Glyco_trans_1_4"/>
    <property type="match status" value="1"/>
</dbReference>
<dbReference type="Pfam" id="PF05045">
    <property type="entry name" value="RgpF"/>
    <property type="match status" value="1"/>
</dbReference>
<accession>A0A1M5ELI1</accession>
<dbReference type="EMBL" id="FQUE01000013">
    <property type="protein sequence ID" value="SHF80065.1"/>
    <property type="molecule type" value="Genomic_DNA"/>
</dbReference>
<proteinExistence type="predicted"/>
<reference evidence="3" key="1">
    <citation type="submission" date="2016-11" db="EMBL/GenBank/DDBJ databases">
        <authorList>
            <person name="Varghese N."/>
            <person name="Submissions S."/>
        </authorList>
    </citation>
    <scope>NUCLEOTIDE SEQUENCE [LARGE SCALE GENOMIC DNA]</scope>
    <source>
        <strain evidence="3">DSM 29326</strain>
    </source>
</reference>
<dbReference type="PANTHER" id="PTHR12526:SF600">
    <property type="entry name" value="GLYCOSYL TRANSFERASE GROUP 1"/>
    <property type="match status" value="1"/>
</dbReference>
<protein>
    <submittedName>
        <fullName evidence="2">Glycosyl transferases group 1</fullName>
    </submittedName>
</protein>
<evidence type="ECO:0000256" key="1">
    <source>
        <dbReference type="SAM" id="MobiDB-lite"/>
    </source>
</evidence>
<evidence type="ECO:0000313" key="3">
    <source>
        <dbReference type="Proteomes" id="UP000183987"/>
    </source>
</evidence>
<name>A0A1M5ELI1_LOKAT</name>
<keyword evidence="2" id="KW-0808">Transferase</keyword>
<gene>
    <name evidence="2" type="ORF">SAMN05444339_11341</name>
</gene>
<dbReference type="GO" id="GO:0016757">
    <property type="term" value="F:glycosyltransferase activity"/>
    <property type="evidence" value="ECO:0007669"/>
    <property type="project" value="TreeGrafter"/>
</dbReference>
<dbReference type="SUPFAM" id="SSF53756">
    <property type="entry name" value="UDP-Glycosyltransferase/glycogen phosphorylase"/>
    <property type="match status" value="1"/>
</dbReference>
<dbReference type="Gene3D" id="3.40.50.2000">
    <property type="entry name" value="Glycogen Phosphorylase B"/>
    <property type="match status" value="1"/>
</dbReference>
<keyword evidence="3" id="KW-1185">Reference proteome</keyword>
<organism evidence="2 3">
    <name type="scientific">Loktanella atrilutea</name>
    <dbReference type="NCBI Taxonomy" id="366533"/>
    <lineage>
        <taxon>Bacteria</taxon>
        <taxon>Pseudomonadati</taxon>
        <taxon>Pseudomonadota</taxon>
        <taxon>Alphaproteobacteria</taxon>
        <taxon>Rhodobacterales</taxon>
        <taxon>Roseobacteraceae</taxon>
        <taxon>Loktanella</taxon>
    </lineage>
</organism>
<feature type="region of interest" description="Disordered" evidence="1">
    <location>
        <begin position="80"/>
        <end position="100"/>
    </location>
</feature>
<dbReference type="STRING" id="366533.SAMN05444339_11341"/>